<evidence type="ECO:0000313" key="2">
    <source>
        <dbReference type="Proteomes" id="UP000031668"/>
    </source>
</evidence>
<proteinExistence type="predicted"/>
<comment type="caution">
    <text evidence="1">The sequence shown here is derived from an EMBL/GenBank/DDBJ whole genome shotgun (WGS) entry which is preliminary data.</text>
</comment>
<sequence length="126" mass="14656">MLMVKGCMSADTDTTKSTLKPVIVKIADFEYENDNFLVVTNKHNPDFTIYYTKEDINTGKGATYRYDPQARTFVLFNWRRDSTTDIKSVYQIFVNGQQMWAVSKIHKIAFSIDDTYSFYDMEEVGD</sequence>
<dbReference type="EMBL" id="JWZT01001836">
    <property type="protein sequence ID" value="KII71211.1"/>
    <property type="molecule type" value="Genomic_DNA"/>
</dbReference>
<keyword evidence="2" id="KW-1185">Reference proteome</keyword>
<protein>
    <submittedName>
        <fullName evidence="1">Uncharacterized protein</fullName>
    </submittedName>
</protein>
<accession>A0A0C2MV51</accession>
<name>A0A0C2MV51_THEKT</name>
<evidence type="ECO:0000313" key="1">
    <source>
        <dbReference type="EMBL" id="KII71211.1"/>
    </source>
</evidence>
<dbReference type="Proteomes" id="UP000031668">
    <property type="component" value="Unassembled WGS sequence"/>
</dbReference>
<reference evidence="1 2" key="1">
    <citation type="journal article" date="2014" name="Genome Biol. Evol.">
        <title>The genome of the myxosporean Thelohanellus kitauei shows adaptations to nutrient acquisition within its fish host.</title>
        <authorList>
            <person name="Yang Y."/>
            <person name="Xiong J."/>
            <person name="Zhou Z."/>
            <person name="Huo F."/>
            <person name="Miao W."/>
            <person name="Ran C."/>
            <person name="Liu Y."/>
            <person name="Zhang J."/>
            <person name="Feng J."/>
            <person name="Wang M."/>
            <person name="Wang M."/>
            <person name="Wang L."/>
            <person name="Yao B."/>
        </authorList>
    </citation>
    <scope>NUCLEOTIDE SEQUENCE [LARGE SCALE GENOMIC DNA]</scope>
    <source>
        <strain evidence="1">Wuqing</strain>
    </source>
</reference>
<dbReference type="AlphaFoldDB" id="A0A0C2MV51"/>
<gene>
    <name evidence="1" type="ORF">RF11_09235</name>
</gene>
<organism evidence="1 2">
    <name type="scientific">Thelohanellus kitauei</name>
    <name type="common">Myxosporean</name>
    <dbReference type="NCBI Taxonomy" id="669202"/>
    <lineage>
        <taxon>Eukaryota</taxon>
        <taxon>Metazoa</taxon>
        <taxon>Cnidaria</taxon>
        <taxon>Myxozoa</taxon>
        <taxon>Myxosporea</taxon>
        <taxon>Bivalvulida</taxon>
        <taxon>Platysporina</taxon>
        <taxon>Myxobolidae</taxon>
        <taxon>Thelohanellus</taxon>
    </lineage>
</organism>